<dbReference type="EMBL" id="BAABLX010000004">
    <property type="protein sequence ID" value="GAA4932484.1"/>
    <property type="molecule type" value="Genomic_DNA"/>
</dbReference>
<evidence type="ECO:0000256" key="1">
    <source>
        <dbReference type="ARBA" id="ARBA00006484"/>
    </source>
</evidence>
<organism evidence="3 4">
    <name type="scientific">Halioxenophilus aromaticivorans</name>
    <dbReference type="NCBI Taxonomy" id="1306992"/>
    <lineage>
        <taxon>Bacteria</taxon>
        <taxon>Pseudomonadati</taxon>
        <taxon>Pseudomonadota</taxon>
        <taxon>Gammaproteobacteria</taxon>
        <taxon>Alteromonadales</taxon>
        <taxon>Alteromonadaceae</taxon>
        <taxon>Halioxenophilus</taxon>
    </lineage>
</organism>
<dbReference type="Proteomes" id="UP001409585">
    <property type="component" value="Unassembled WGS sequence"/>
</dbReference>
<evidence type="ECO:0000313" key="4">
    <source>
        <dbReference type="Proteomes" id="UP001409585"/>
    </source>
</evidence>
<dbReference type="GO" id="GO:0050664">
    <property type="term" value="F:oxidoreductase activity, acting on NAD(P)H, oxygen as acceptor"/>
    <property type="evidence" value="ECO:0007669"/>
    <property type="project" value="TreeGrafter"/>
</dbReference>
<dbReference type="AlphaFoldDB" id="A0AAV3TXR8"/>
<dbReference type="Gene3D" id="3.40.50.720">
    <property type="entry name" value="NAD(P)-binding Rossmann-like Domain"/>
    <property type="match status" value="1"/>
</dbReference>
<evidence type="ECO:0000256" key="2">
    <source>
        <dbReference type="ARBA" id="ARBA00023002"/>
    </source>
</evidence>
<keyword evidence="2" id="KW-0560">Oxidoreductase</keyword>
<dbReference type="InterPro" id="IPR036291">
    <property type="entry name" value="NAD(P)-bd_dom_sf"/>
</dbReference>
<protein>
    <submittedName>
        <fullName evidence="3">SDR family oxidoreductase</fullName>
    </submittedName>
</protein>
<gene>
    <name evidence="3" type="ORF">GCM10025791_06280</name>
</gene>
<reference evidence="4" key="1">
    <citation type="journal article" date="2019" name="Int. J. Syst. Evol. Microbiol.">
        <title>The Global Catalogue of Microorganisms (GCM) 10K type strain sequencing project: providing services to taxonomists for standard genome sequencing and annotation.</title>
        <authorList>
            <consortium name="The Broad Institute Genomics Platform"/>
            <consortium name="The Broad Institute Genome Sequencing Center for Infectious Disease"/>
            <person name="Wu L."/>
            <person name="Ma J."/>
        </authorList>
    </citation>
    <scope>NUCLEOTIDE SEQUENCE [LARGE SCALE GENOMIC DNA]</scope>
    <source>
        <strain evidence="4">JCM 19134</strain>
    </source>
</reference>
<name>A0AAV3TXR8_9ALTE</name>
<keyword evidence="4" id="KW-1185">Reference proteome</keyword>
<dbReference type="SUPFAM" id="SSF51735">
    <property type="entry name" value="NAD(P)-binding Rossmann-fold domains"/>
    <property type="match status" value="1"/>
</dbReference>
<proteinExistence type="inferred from homology"/>
<dbReference type="PRINTS" id="PR00081">
    <property type="entry name" value="GDHRDH"/>
</dbReference>
<dbReference type="CDD" id="cd05233">
    <property type="entry name" value="SDR_c"/>
    <property type="match status" value="1"/>
</dbReference>
<dbReference type="InterPro" id="IPR002347">
    <property type="entry name" value="SDR_fam"/>
</dbReference>
<dbReference type="Pfam" id="PF13561">
    <property type="entry name" value="adh_short_C2"/>
    <property type="match status" value="1"/>
</dbReference>
<comment type="similarity">
    <text evidence="1">Belongs to the short-chain dehydrogenases/reductases (SDR) family.</text>
</comment>
<comment type="caution">
    <text evidence="3">The sequence shown here is derived from an EMBL/GenBank/DDBJ whole genome shotgun (WGS) entry which is preliminary data.</text>
</comment>
<dbReference type="RefSeq" id="WP_345416905.1">
    <property type="nucleotide sequence ID" value="NZ_AP031496.1"/>
</dbReference>
<accession>A0AAV3TXR8</accession>
<dbReference type="PANTHER" id="PTHR43008">
    <property type="entry name" value="BENZIL REDUCTASE"/>
    <property type="match status" value="1"/>
</dbReference>
<dbReference type="PANTHER" id="PTHR43008:SF4">
    <property type="entry name" value="CHAIN DEHYDROGENASE, PUTATIVE (AFU_ORTHOLOGUE AFUA_4G08710)-RELATED"/>
    <property type="match status" value="1"/>
</dbReference>
<dbReference type="Pfam" id="PF00106">
    <property type="entry name" value="adh_short"/>
    <property type="match status" value="1"/>
</dbReference>
<sequence length="271" mass="29093">MTKKTMIVTGASGGMGLVCAQEALALGYDLILVDLHAQGMEQFAQENRHQAEINCYALDVTSNQAVVEFAENITQHGAIDALIHTVGVSPNMTSWQRIIDIDLIATAKFLEAVRPRLAKHAAAVCISSSSGYMVPENEAIEAILADPMAEDLFYQLEQLPGKPLENTGLAYSYAKKALRFYVANAAKAWGSETKRLVSISPGLINTDAGKKEFEASENFEQMIASIPLARLGVPDEIVHTALFLVSEKASYISGCDILVDGGMIAGMGKAV</sequence>
<evidence type="ECO:0000313" key="3">
    <source>
        <dbReference type="EMBL" id="GAA4932484.1"/>
    </source>
</evidence>